<feature type="compositionally biased region" description="Basic and acidic residues" evidence="2">
    <location>
        <begin position="408"/>
        <end position="418"/>
    </location>
</feature>
<accession>A0ABQ5K6D7</accession>
<feature type="compositionally biased region" description="Low complexity" evidence="2">
    <location>
        <begin position="579"/>
        <end position="592"/>
    </location>
</feature>
<feature type="non-terminal residue" evidence="3">
    <location>
        <position position="1531"/>
    </location>
</feature>
<dbReference type="Proteomes" id="UP001057375">
    <property type="component" value="Unassembled WGS sequence"/>
</dbReference>
<feature type="compositionally biased region" description="Basic and acidic residues" evidence="2">
    <location>
        <begin position="449"/>
        <end position="459"/>
    </location>
</feature>
<proteinExistence type="predicted"/>
<reference evidence="3" key="1">
    <citation type="submission" date="2022-03" db="EMBL/GenBank/DDBJ databases">
        <title>Draft genome sequence of Aduncisulcus paluster, a free-living microaerophilic Fornicata.</title>
        <authorList>
            <person name="Yuyama I."/>
            <person name="Kume K."/>
            <person name="Tamura T."/>
            <person name="Inagaki Y."/>
            <person name="Hashimoto T."/>
        </authorList>
    </citation>
    <scope>NUCLEOTIDE SEQUENCE</scope>
    <source>
        <strain evidence="3">NY0171</strain>
    </source>
</reference>
<name>A0ABQ5K6D7_9EUKA</name>
<evidence type="ECO:0000256" key="2">
    <source>
        <dbReference type="SAM" id="MobiDB-lite"/>
    </source>
</evidence>
<evidence type="ECO:0000313" key="4">
    <source>
        <dbReference type="Proteomes" id="UP001057375"/>
    </source>
</evidence>
<comment type="caution">
    <text evidence="3">The sequence shown here is derived from an EMBL/GenBank/DDBJ whole genome shotgun (WGS) entry which is preliminary data.</text>
</comment>
<gene>
    <name evidence="3" type="ORF">ADUPG1_000446</name>
</gene>
<dbReference type="EMBL" id="BQXS01000160">
    <property type="protein sequence ID" value="GKT28128.1"/>
    <property type="molecule type" value="Genomic_DNA"/>
</dbReference>
<sequence>MQYFNAKYKDDAPTEQISFITTIRRIHSGTELTVLHKALLYQGLDKELFKFVAKSYPTFLQFSYVSNITADNLLFSNRKVKRQDLKKLIINIYEENRVNDDFCDHLFSTFSSHDFDGGIPLVDIFQYTIAFEELKNSFPLKTFVSIYPEKHDMLLSLNLDSSIDELAKPKTSISFLSIPKSSSMIATSKVVDPHSRPGQDQDLSEDDYSKSNTNFNHEEEEEEEYYSRSFTPKPIVASHHIEKKESEDIPNDHLTDDKNRTTISDTKKDTKTNPTIDSPRSLLDAEYEYEYYSEELLEGTKRSSSSKSMRRHKSSSGSRARITSTLPELITTPTHDEEEKESPIFSTPPKARYIPAVDLTPNPSVCNSLNLIDDLHVKPVTDSITTPVDELKKDLISSKDIVITNYSDHRSHDSHESNQDSTSNPRVLQFPSKNSKSEEIVSTPTGIDQDNKVSKDSVSIGKEDLKKSNIDNVDIIPDKEVKSESTINSTNKETILTEGDNAYTSVDDETAEKTVSTDTATTDPIPPVIHEHPLEIKTNCPLELDDFHLQGEEQSKKKFGKPDAPLMSERSTRALDPRSGSASMLSSSSSRSGTPNSFWAGVQEVERLQDTLSHLSPCVVVFDIMALSGEQKKLFLSISKIIQKKSLTSIFSINWDSLGPKTDGRSFLCTYIRKFIEIQVRSDSSSSLPVPSSVLSPAALLSIFRPFPIECLPFLCEILTGHSFKDNSVAFPQSTTLSLLLTLPYPDIAGIVQVVSTLEQHEQQHEIATVGGKGQRDVAGSGSSSLLKSPEIKLMSTDDLRTQREKKMVDQQYHFRQYNTLPAAYAPKFSPIVDEFPGVESTSSSSSVIAGYPTQNSRKIPIAAARAKGLPLDQHHTLASSKHINVSPHVKASQRQAIPIRSATRYSQIPPFKRGVEPTAKNLGGGWMDAVSQDITQDYYDPLSFQYPPIVAGKSEHTCDFGRDKSFPSYILRRQSSQTGGFEESEMSSPRFFEFKSGKGMAAAAVFAVDEIMKEAQKEELRKLEEKQARRELKKNLALPLTTIEEHEMSSPRFFEFKSGKGMAAAAVFAVDEIMKEAQKEELRKLEEKQARRELKKKLALPLTTIEEQWKQKEQDWQMEQAEWEQRHCEWLQERSELADQIAALEKHLLAKGDEIVILREQVRTSKRKQRDLDQDIKEKQRTINNYSKIKLEKEIAIENARKEFESLKESIGYFELQKLQKKLLAAEQRLEACSLCLVGKEKDELISLRSTFKRMSSMLGISGSEYHNEDSQAIHEDVDPSMVEDVFSLVSGLAESVDKMEEIEMESRLLHKTQDDAIQLRTYIESIQAQGLKVYDYAKEQQIRAQSSFQYLPGGKEFGKHPFRKSSGYMDMSAFSSIFSHSFSLSSVEYVRIVCISVKESGNEIVNLNETIDNVHISIGNRNIDASPQSPISFSKAPYNLANHRFMTPLLPLRKIFSRKHCALYDSGKAIIFPKQNLSSLSLDEANEINSDLLSSICGRELCVWFRSTKKLISEIKKRDKSRIKHYESI</sequence>
<organism evidence="3 4">
    <name type="scientific">Aduncisulcus paluster</name>
    <dbReference type="NCBI Taxonomy" id="2918883"/>
    <lineage>
        <taxon>Eukaryota</taxon>
        <taxon>Metamonada</taxon>
        <taxon>Carpediemonas-like organisms</taxon>
        <taxon>Aduncisulcus</taxon>
    </lineage>
</organism>
<feature type="compositionally biased region" description="Polar residues" evidence="2">
    <location>
        <begin position="419"/>
        <end position="448"/>
    </location>
</feature>
<feature type="coiled-coil region" evidence="1">
    <location>
        <begin position="1007"/>
        <end position="1036"/>
    </location>
</feature>
<feature type="region of interest" description="Disordered" evidence="2">
    <location>
        <begin position="408"/>
        <end position="459"/>
    </location>
</feature>
<feature type="region of interest" description="Disordered" evidence="2">
    <location>
        <begin position="189"/>
        <end position="281"/>
    </location>
</feature>
<evidence type="ECO:0000313" key="3">
    <source>
        <dbReference type="EMBL" id="GKT28128.1"/>
    </source>
</evidence>
<feature type="region of interest" description="Disordered" evidence="2">
    <location>
        <begin position="553"/>
        <end position="596"/>
    </location>
</feature>
<feature type="compositionally biased region" description="Basic and acidic residues" evidence="2">
    <location>
        <begin position="239"/>
        <end position="271"/>
    </location>
</feature>
<keyword evidence="4" id="KW-1185">Reference proteome</keyword>
<feature type="coiled-coil region" evidence="1">
    <location>
        <begin position="1069"/>
        <end position="1098"/>
    </location>
</feature>
<evidence type="ECO:0000256" key="1">
    <source>
        <dbReference type="SAM" id="Coils"/>
    </source>
</evidence>
<keyword evidence="1" id="KW-0175">Coiled coil</keyword>
<feature type="region of interest" description="Disordered" evidence="2">
    <location>
        <begin position="297"/>
        <end position="349"/>
    </location>
</feature>
<protein>
    <submittedName>
        <fullName evidence="3">Uncharacterized protein</fullName>
    </submittedName>
</protein>